<dbReference type="Proteomes" id="UP000824881">
    <property type="component" value="Unassembled WGS sequence"/>
</dbReference>
<comment type="caution">
    <text evidence="1">The sequence shown here is derived from an EMBL/GenBank/DDBJ whole genome shotgun (WGS) entry which is preliminary data.</text>
</comment>
<organism evidence="1 2">
    <name type="scientific">Pleurotus cornucopiae</name>
    <name type="common">Cornucopia mushroom</name>
    <dbReference type="NCBI Taxonomy" id="5321"/>
    <lineage>
        <taxon>Eukaryota</taxon>
        <taxon>Fungi</taxon>
        <taxon>Dikarya</taxon>
        <taxon>Basidiomycota</taxon>
        <taxon>Agaricomycotina</taxon>
        <taxon>Agaricomycetes</taxon>
        <taxon>Agaricomycetidae</taxon>
        <taxon>Agaricales</taxon>
        <taxon>Pleurotineae</taxon>
        <taxon>Pleurotaceae</taxon>
        <taxon>Pleurotus</taxon>
    </lineage>
</organism>
<gene>
    <name evidence="1" type="ORF">CCMSSC00406_0005817</name>
</gene>
<proteinExistence type="predicted"/>
<dbReference type="EMBL" id="WQMT02000002">
    <property type="protein sequence ID" value="KAG9226516.1"/>
    <property type="molecule type" value="Genomic_DNA"/>
</dbReference>
<name>A0ACB7J957_PLECO</name>
<protein>
    <submittedName>
        <fullName evidence="1">Uncharacterized protein</fullName>
    </submittedName>
</protein>
<accession>A0ACB7J957</accession>
<evidence type="ECO:0000313" key="2">
    <source>
        <dbReference type="Proteomes" id="UP000824881"/>
    </source>
</evidence>
<evidence type="ECO:0000313" key="1">
    <source>
        <dbReference type="EMBL" id="KAG9226516.1"/>
    </source>
</evidence>
<reference evidence="1 2" key="1">
    <citation type="journal article" date="2021" name="Appl. Environ. Microbiol.">
        <title>Genetic linkage and physical mapping for an oyster mushroom Pleurotus cornucopiae and QTL analysis for the trait cap color.</title>
        <authorList>
            <person name="Zhang Y."/>
            <person name="Gao W."/>
            <person name="Sonnenberg A."/>
            <person name="Chen Q."/>
            <person name="Zhang J."/>
            <person name="Huang C."/>
        </authorList>
    </citation>
    <scope>NUCLEOTIDE SEQUENCE [LARGE SCALE GENOMIC DNA]</scope>
    <source>
        <strain evidence="1">CCMSSC00406</strain>
    </source>
</reference>
<keyword evidence="2" id="KW-1185">Reference proteome</keyword>
<sequence>MDDSLGALELSVIVSVFLLGVVTVQTINYFTRFPNDRLLLKIAVAILWALEILHAACVVSFLYTTTIVNQSKFNGAPPVSITLALVCHAALLTRRLYIVTEGRPLMPILLWALTGISFCGFLVSLGLLLNQHLFGWAVATACFLSLNAIIYFLISASLYFSLRTARKEKTSSTKKLLRRLMIWTLVNGFIFTFAAIASVVLFLVRLDSGARLRLSRRVSLPSITPSSMGWRAFRQPAMSALTKNQNTKYLTPSPAVFSVSFLASLNARKSLRNIANTNTEDTGIKPISVINFARATRSSSVVLGCSIPCLAAITQGSFSVLSYNVAGLPEPLSSSSPSTNTPLISPRLGPFDVVQVQEDFNYHAALYASDNHPFRTSTSGPALFGSGLNTLSNFPFIDLQRVKWKDCFINEADCLTPKGFTFMRVKVADGAWVDFYNLHADAGSQTGDINARKSNLAQLAAFAQTWSVNMPIVIYGDTNTRYTRDNEALHSLLDGLNVQDVWIQVVGNGVEPLPGSPANACPSTFPSGTPQSQMIACETVDKILIRSSAAVTLTSNTITNENDAFLDSAGGPLSDHFPLSSVINWQLSSAIRLADSVGGANDDPFTDLSLAAPGSAPRITSITLRGGNRLDSVSVTVQHTNGTTATATHGGLGGSPSTLALQSNEFITQAQICSGSHLSSTSVFFLQVTTNQGHTLSAGKSTSDCQIATVPTDAGDAGKAWGLVGFWGRSGSEVERLGAIWGASY</sequence>